<organism evidence="2 3">
    <name type="scientific">Dactylellina haptotyla (strain CBS 200.50)</name>
    <name type="common">Nematode-trapping fungus</name>
    <name type="synonym">Monacrosporium haptotylum</name>
    <dbReference type="NCBI Taxonomy" id="1284197"/>
    <lineage>
        <taxon>Eukaryota</taxon>
        <taxon>Fungi</taxon>
        <taxon>Dikarya</taxon>
        <taxon>Ascomycota</taxon>
        <taxon>Pezizomycotina</taxon>
        <taxon>Orbiliomycetes</taxon>
        <taxon>Orbiliales</taxon>
        <taxon>Orbiliaceae</taxon>
        <taxon>Dactylellina</taxon>
    </lineage>
</organism>
<dbReference type="PANTHER" id="PTHR12905:SF16">
    <property type="entry name" value="SER_THR PROTEIN PHOSPHATASE FAMILY PROTEIN (AFU_ORTHOLOGUE AFUA_1G06000)"/>
    <property type="match status" value="1"/>
</dbReference>
<dbReference type="eggNOG" id="KOG3947">
    <property type="taxonomic scope" value="Eukaryota"/>
</dbReference>
<dbReference type="EMBL" id="AQGS01000467">
    <property type="protein sequence ID" value="EPS39567.1"/>
    <property type="molecule type" value="Genomic_DNA"/>
</dbReference>
<name>S8BW71_DACHA</name>
<dbReference type="SUPFAM" id="SSF56300">
    <property type="entry name" value="Metallo-dependent phosphatases"/>
    <property type="match status" value="1"/>
</dbReference>
<dbReference type="InterPro" id="IPR029052">
    <property type="entry name" value="Metallo-depent_PP-like"/>
</dbReference>
<dbReference type="OMA" id="HIHDGRG"/>
<dbReference type="CDD" id="cd07379">
    <property type="entry name" value="MPP_239FB"/>
    <property type="match status" value="1"/>
</dbReference>
<reference evidence="2 3" key="1">
    <citation type="journal article" date="2013" name="PLoS Genet.">
        <title>Genomic mechanisms accounting for the adaptation to parasitism in nematode-trapping fungi.</title>
        <authorList>
            <person name="Meerupati T."/>
            <person name="Andersson K.M."/>
            <person name="Friman E."/>
            <person name="Kumar D."/>
            <person name="Tunlid A."/>
            <person name="Ahren D."/>
        </authorList>
    </citation>
    <scope>NUCLEOTIDE SEQUENCE [LARGE SCALE GENOMIC DNA]</scope>
    <source>
        <strain evidence="2 3">CBS 200.50</strain>
    </source>
</reference>
<sequence>MLPAKEQDPSLPQKRTRKTRFICVADTHNLSPYQGGFKVPKGDVLIHAGDMTKQGTYGELKKTVGWINKLLEDGVVERAIIIAGNHDLTLDPPFYASHGHNWHTQNPQDPETCLSLFSKDSLHPAVTFLSHASEHIILTSPTGPKTHFNVFGSPYTPIHITKVNDLCEGSRWAFQYAAHPSEESEDMWKGIPLDTDILVTHGPPYSHLDGYPVSATSVSTGKLANTQLGCESLRKTCWRVRPKLHVFGHIHEGRGCRRVMWRDGKHVTGMEEACACCHLEVEDGERISVGGEGESLSIGTTEMAERISSVTHDHAQMEWIDPGAVDERINGKMSSVDVTRRTRMFGGFGLRDGETLMVNAAIVKGKWPYGGVNKAVVVDLDLEVWGEDYT</sequence>
<dbReference type="AlphaFoldDB" id="S8BW71"/>
<dbReference type="Proteomes" id="UP000015100">
    <property type="component" value="Unassembled WGS sequence"/>
</dbReference>
<reference evidence="3" key="2">
    <citation type="submission" date="2013-04" db="EMBL/GenBank/DDBJ databases">
        <title>Genomic mechanisms accounting for the adaptation to parasitism in nematode-trapping fungi.</title>
        <authorList>
            <person name="Ahren D.G."/>
        </authorList>
    </citation>
    <scope>NUCLEOTIDE SEQUENCE [LARGE SCALE GENOMIC DNA]</scope>
    <source>
        <strain evidence="3">CBS 200.50</strain>
    </source>
</reference>
<evidence type="ECO:0000313" key="3">
    <source>
        <dbReference type="Proteomes" id="UP000015100"/>
    </source>
</evidence>
<dbReference type="Pfam" id="PF00149">
    <property type="entry name" value="Metallophos"/>
    <property type="match status" value="1"/>
</dbReference>
<proteinExistence type="predicted"/>
<protein>
    <recommendedName>
        <fullName evidence="1">Calcineurin-like phosphoesterase domain-containing protein</fullName>
    </recommendedName>
</protein>
<dbReference type="InterPro" id="IPR004843">
    <property type="entry name" value="Calcineurin-like_PHP"/>
</dbReference>
<feature type="domain" description="Calcineurin-like phosphoesterase" evidence="1">
    <location>
        <begin position="20"/>
        <end position="252"/>
    </location>
</feature>
<evidence type="ECO:0000259" key="1">
    <source>
        <dbReference type="Pfam" id="PF00149"/>
    </source>
</evidence>
<accession>S8BW71</accession>
<dbReference type="HOGENOM" id="CLU_041441_0_0_1"/>
<comment type="caution">
    <text evidence="2">The sequence shown here is derived from an EMBL/GenBank/DDBJ whole genome shotgun (WGS) entry which is preliminary data.</text>
</comment>
<evidence type="ECO:0000313" key="2">
    <source>
        <dbReference type="EMBL" id="EPS39567.1"/>
    </source>
</evidence>
<gene>
    <name evidence="2" type="ORF">H072_6639</name>
</gene>
<dbReference type="GO" id="GO:0016787">
    <property type="term" value="F:hydrolase activity"/>
    <property type="evidence" value="ECO:0007669"/>
    <property type="project" value="InterPro"/>
</dbReference>
<dbReference type="OrthoDB" id="630188at2759"/>
<dbReference type="PANTHER" id="PTHR12905">
    <property type="entry name" value="METALLOPHOSPHOESTERASE"/>
    <property type="match status" value="1"/>
</dbReference>
<dbReference type="Gene3D" id="3.60.21.10">
    <property type="match status" value="1"/>
</dbReference>
<dbReference type="InterPro" id="IPR051693">
    <property type="entry name" value="UPF0046_metallophosphoest"/>
</dbReference>
<keyword evidence="3" id="KW-1185">Reference proteome</keyword>